<evidence type="ECO:0000256" key="5">
    <source>
        <dbReference type="ARBA" id="ARBA00023186"/>
    </source>
</evidence>
<dbReference type="Gene3D" id="6.20.220.10">
    <property type="entry name" value="ClpX chaperone, C4-type zinc finger domain"/>
    <property type="match status" value="1"/>
</dbReference>
<gene>
    <name evidence="6" type="primary">clpX</name>
    <name evidence="10" type="ORF">AKL21_00645</name>
    <name evidence="9" type="ORF">RU96_GL001115</name>
</gene>
<name>A0A1L8R9F3_9ENTE</name>
<dbReference type="GO" id="GO:0009376">
    <property type="term" value="C:HslUV protease complex"/>
    <property type="evidence" value="ECO:0007669"/>
    <property type="project" value="TreeGrafter"/>
</dbReference>
<comment type="similarity">
    <text evidence="6 7">Belongs to the ClpX chaperone family.</text>
</comment>
<dbReference type="GO" id="GO:0051301">
    <property type="term" value="P:cell division"/>
    <property type="evidence" value="ECO:0007669"/>
    <property type="project" value="TreeGrafter"/>
</dbReference>
<keyword evidence="3 6" id="KW-0862">Zinc</keyword>
<protein>
    <recommendedName>
        <fullName evidence="6">ATP-dependent Clp protease ATP-binding subunit ClpX</fullName>
    </recommendedName>
</protein>
<keyword evidence="1 6" id="KW-0479">Metal-binding</keyword>
<accession>A0A1L8R9F3</accession>
<dbReference type="InterPro" id="IPR003959">
    <property type="entry name" value="ATPase_AAA_core"/>
</dbReference>
<dbReference type="PANTHER" id="PTHR48102">
    <property type="entry name" value="ATP-DEPENDENT CLP PROTEASE ATP-BINDING SUBUNIT CLPX-LIKE, MITOCHONDRIAL-RELATED"/>
    <property type="match status" value="1"/>
</dbReference>
<feature type="binding site" evidence="6 7">
    <location>
        <position position="16"/>
    </location>
    <ligand>
        <name>Zn(2+)</name>
        <dbReference type="ChEBI" id="CHEBI:29105"/>
    </ligand>
</feature>
<dbReference type="GO" id="GO:0140662">
    <property type="term" value="F:ATP-dependent protein folding chaperone"/>
    <property type="evidence" value="ECO:0007669"/>
    <property type="project" value="InterPro"/>
</dbReference>
<comment type="subunit">
    <text evidence="6">Component of the ClpX-ClpP complex. Forms a hexameric ring that, in the presence of ATP, binds to fourteen ClpP subunits assembled into a disk-like structure with a central cavity, resembling the structure of eukaryotic proteasomes.</text>
</comment>
<dbReference type="InterPro" id="IPR050052">
    <property type="entry name" value="ATP-dep_Clp_protease_ClpX"/>
</dbReference>
<dbReference type="SMART" id="SM01086">
    <property type="entry name" value="ClpB_D2-small"/>
    <property type="match status" value="1"/>
</dbReference>
<evidence type="ECO:0000256" key="4">
    <source>
        <dbReference type="ARBA" id="ARBA00022840"/>
    </source>
</evidence>
<dbReference type="EMBL" id="JXKG01000002">
    <property type="protein sequence ID" value="OJG16373.1"/>
    <property type="molecule type" value="Genomic_DNA"/>
</dbReference>
<feature type="binding site" evidence="6 7">
    <location>
        <position position="38"/>
    </location>
    <ligand>
        <name>Zn(2+)</name>
        <dbReference type="ChEBI" id="CHEBI:29105"/>
    </ligand>
</feature>
<dbReference type="SMART" id="SM00994">
    <property type="entry name" value="zf-C4_ClpX"/>
    <property type="match status" value="1"/>
</dbReference>
<evidence type="ECO:0000313" key="12">
    <source>
        <dbReference type="Proteomes" id="UP000216797"/>
    </source>
</evidence>
<dbReference type="GO" id="GO:0008233">
    <property type="term" value="F:peptidase activity"/>
    <property type="evidence" value="ECO:0007669"/>
    <property type="project" value="UniProtKB-KW"/>
</dbReference>
<dbReference type="HAMAP" id="MF_00175">
    <property type="entry name" value="ClpX"/>
    <property type="match status" value="1"/>
</dbReference>
<feature type="binding site" evidence="6 7">
    <location>
        <position position="35"/>
    </location>
    <ligand>
        <name>Zn(2+)</name>
        <dbReference type="ChEBI" id="CHEBI:29105"/>
    </ligand>
</feature>
<dbReference type="SUPFAM" id="SSF57716">
    <property type="entry name" value="Glucocorticoid receptor-like (DNA-binding domain)"/>
    <property type="match status" value="1"/>
</dbReference>
<keyword evidence="9" id="KW-0645">Protease</keyword>
<dbReference type="OrthoDB" id="9804062at2"/>
<dbReference type="AlphaFoldDB" id="A0A1L8R9F3"/>
<evidence type="ECO:0000256" key="1">
    <source>
        <dbReference type="ARBA" id="ARBA00022723"/>
    </source>
</evidence>
<dbReference type="InterPro" id="IPR027417">
    <property type="entry name" value="P-loop_NTPase"/>
</dbReference>
<dbReference type="InterPro" id="IPR010603">
    <property type="entry name" value="Znf_CppX_C4"/>
</dbReference>
<dbReference type="FunFam" id="3.40.50.300:FF:000005">
    <property type="entry name" value="ATP-dependent Clp protease ATP-binding subunit ClpX"/>
    <property type="match status" value="1"/>
</dbReference>
<feature type="domain" description="ClpX-type ZB" evidence="8">
    <location>
        <begin position="1"/>
        <end position="54"/>
    </location>
</feature>
<feature type="binding site" evidence="6">
    <location>
        <begin position="117"/>
        <end position="124"/>
    </location>
    <ligand>
        <name>ATP</name>
        <dbReference type="ChEBI" id="CHEBI:30616"/>
    </ligand>
</feature>
<dbReference type="FunFam" id="1.10.8.60:FF:000002">
    <property type="entry name" value="ATP-dependent Clp protease ATP-binding subunit ClpX"/>
    <property type="match status" value="1"/>
</dbReference>
<sequence>MYDNTNGNETVRCSFCGKSQEEVRKIVAGPGVYICNECIDLCKEIIDEEFLDEDVREFIDVPKPKEILAILNEYVIGQDRAKKALAVAVYNHYKRVNAQSVEDDVELQKSNICLIGPTGSGKTFLAQTLARSLNVPFAIADATSLTEAGYVGEDVENILLKLLQAADFNVDRAQKGIIYIDEIDKIARKSENVSITRDVSGEGVQQALLKILEGTEASVPPQGGRKHPHQEMIQIDTTNILFIVGGAFDGIETIVKNRMGEKVIGFGTNNKKIGDDESVMQHIIPEDLLKFGLIPEFIGRLPVMAALDKLTNDDLVRILTEPKNALVKQYKKLLSLDETALTFEPEALKAIAAKAIERNTGARGLRSIIEDIMMDVMFDVPSDEEIKEVVITEDSVTGKGTPKVIYAEKKAG</sequence>
<dbReference type="RefSeq" id="WP_071863944.1">
    <property type="nucleotide sequence ID" value="NZ_JBHLVQ010000010.1"/>
</dbReference>
<dbReference type="GO" id="GO:0046983">
    <property type="term" value="F:protein dimerization activity"/>
    <property type="evidence" value="ECO:0007669"/>
    <property type="project" value="UniProtKB-UniRule"/>
</dbReference>
<dbReference type="STRING" id="317010.RU96_GL001115"/>
<feature type="binding site" evidence="6 7">
    <location>
        <position position="13"/>
    </location>
    <ligand>
        <name>Zn(2+)</name>
        <dbReference type="ChEBI" id="CHEBI:29105"/>
    </ligand>
</feature>
<dbReference type="Pfam" id="PF07724">
    <property type="entry name" value="AAA_2"/>
    <property type="match status" value="1"/>
</dbReference>
<keyword evidence="9" id="KW-0378">Hydrolase</keyword>
<keyword evidence="12" id="KW-1185">Reference proteome</keyword>
<dbReference type="NCBIfam" id="TIGR00382">
    <property type="entry name" value="clpX"/>
    <property type="match status" value="1"/>
</dbReference>
<dbReference type="CDD" id="cd19497">
    <property type="entry name" value="RecA-like_ClpX"/>
    <property type="match status" value="1"/>
</dbReference>
<keyword evidence="5 6" id="KW-0143">Chaperone</keyword>
<dbReference type="GO" id="GO:0016887">
    <property type="term" value="F:ATP hydrolysis activity"/>
    <property type="evidence" value="ECO:0007669"/>
    <property type="project" value="InterPro"/>
</dbReference>
<dbReference type="Pfam" id="PF10431">
    <property type="entry name" value="ClpB_D2-small"/>
    <property type="match status" value="1"/>
</dbReference>
<dbReference type="SMART" id="SM00382">
    <property type="entry name" value="AAA"/>
    <property type="match status" value="1"/>
</dbReference>
<organism evidence="9 11">
    <name type="scientific">Enterococcus canintestini</name>
    <dbReference type="NCBI Taxonomy" id="317010"/>
    <lineage>
        <taxon>Bacteria</taxon>
        <taxon>Bacillati</taxon>
        <taxon>Bacillota</taxon>
        <taxon>Bacilli</taxon>
        <taxon>Lactobacillales</taxon>
        <taxon>Enterococcaceae</taxon>
        <taxon>Enterococcus</taxon>
    </lineage>
</organism>
<dbReference type="Gene3D" id="1.10.8.60">
    <property type="match status" value="1"/>
</dbReference>
<dbReference type="InterPro" id="IPR059188">
    <property type="entry name" value="Znf_CLPX-like"/>
</dbReference>
<evidence type="ECO:0000256" key="3">
    <source>
        <dbReference type="ARBA" id="ARBA00022833"/>
    </source>
</evidence>
<keyword evidence="4 6" id="KW-0067">ATP-binding</keyword>
<evidence type="ECO:0000256" key="7">
    <source>
        <dbReference type="PROSITE-ProRule" id="PRU01250"/>
    </source>
</evidence>
<dbReference type="InterPro" id="IPR046425">
    <property type="entry name" value="ClpX_bact"/>
</dbReference>
<evidence type="ECO:0000256" key="6">
    <source>
        <dbReference type="HAMAP-Rule" id="MF_00175"/>
    </source>
</evidence>
<dbReference type="Proteomes" id="UP000216797">
    <property type="component" value="Unassembled WGS sequence"/>
</dbReference>
<dbReference type="InterPro" id="IPR019489">
    <property type="entry name" value="Clp_ATPase_C"/>
</dbReference>
<dbReference type="PROSITE" id="PS51902">
    <property type="entry name" value="CLPX_ZB"/>
    <property type="match status" value="1"/>
</dbReference>
<dbReference type="InterPro" id="IPR003593">
    <property type="entry name" value="AAA+_ATPase"/>
</dbReference>
<dbReference type="GO" id="GO:0051603">
    <property type="term" value="P:proteolysis involved in protein catabolic process"/>
    <property type="evidence" value="ECO:0007669"/>
    <property type="project" value="TreeGrafter"/>
</dbReference>
<proteinExistence type="inferred from homology"/>
<dbReference type="PANTHER" id="PTHR48102:SF7">
    <property type="entry name" value="ATP-DEPENDENT CLP PROTEASE ATP-BINDING SUBUNIT CLPX-LIKE, MITOCHONDRIAL"/>
    <property type="match status" value="1"/>
</dbReference>
<dbReference type="InterPro" id="IPR038366">
    <property type="entry name" value="Znf_CppX_C4_sf"/>
</dbReference>
<dbReference type="Pfam" id="PF06689">
    <property type="entry name" value="zf-C4_ClpX"/>
    <property type="match status" value="1"/>
</dbReference>
<dbReference type="Gene3D" id="3.40.50.300">
    <property type="entry name" value="P-loop containing nucleotide triphosphate hydrolases"/>
    <property type="match status" value="1"/>
</dbReference>
<dbReference type="GO" id="GO:0051082">
    <property type="term" value="F:unfolded protein binding"/>
    <property type="evidence" value="ECO:0007669"/>
    <property type="project" value="UniProtKB-UniRule"/>
</dbReference>
<dbReference type="EMBL" id="LHUG01000001">
    <property type="protein sequence ID" value="PAB02056.1"/>
    <property type="molecule type" value="Genomic_DNA"/>
</dbReference>
<reference evidence="9 11" key="1">
    <citation type="submission" date="2014-12" db="EMBL/GenBank/DDBJ databases">
        <title>Draft genome sequences of 29 type strains of Enterococci.</title>
        <authorList>
            <person name="Zhong Z."/>
            <person name="Sun Z."/>
            <person name="Liu W."/>
            <person name="Zhang W."/>
            <person name="Zhang H."/>
        </authorList>
    </citation>
    <scope>NUCLEOTIDE SEQUENCE [LARGE SCALE GENOMIC DNA]</scope>
    <source>
        <strain evidence="9 11">DSM 21207</strain>
    </source>
</reference>
<keyword evidence="2 6" id="KW-0547">Nucleotide-binding</keyword>
<evidence type="ECO:0000259" key="8">
    <source>
        <dbReference type="PROSITE" id="PS51902"/>
    </source>
</evidence>
<evidence type="ECO:0000313" key="9">
    <source>
        <dbReference type="EMBL" id="OJG16373.1"/>
    </source>
</evidence>
<comment type="function">
    <text evidence="6">ATP-dependent specificity component of the Clp protease. It directs the protease to specific substrates. Can perform chaperone functions in the absence of ClpP.</text>
</comment>
<dbReference type="Proteomes" id="UP000182835">
    <property type="component" value="Unassembled WGS sequence"/>
</dbReference>
<evidence type="ECO:0000313" key="10">
    <source>
        <dbReference type="EMBL" id="PAB02056.1"/>
    </source>
</evidence>
<evidence type="ECO:0000313" key="11">
    <source>
        <dbReference type="Proteomes" id="UP000182835"/>
    </source>
</evidence>
<dbReference type="GO" id="GO:0005524">
    <property type="term" value="F:ATP binding"/>
    <property type="evidence" value="ECO:0007669"/>
    <property type="project" value="UniProtKB-UniRule"/>
</dbReference>
<dbReference type="GO" id="GO:0008270">
    <property type="term" value="F:zinc ion binding"/>
    <property type="evidence" value="ECO:0007669"/>
    <property type="project" value="UniProtKB-UniRule"/>
</dbReference>
<evidence type="ECO:0000256" key="2">
    <source>
        <dbReference type="ARBA" id="ARBA00022741"/>
    </source>
</evidence>
<comment type="caution">
    <text evidence="9">The sequence shown here is derived from an EMBL/GenBank/DDBJ whole genome shotgun (WGS) entry which is preliminary data.</text>
</comment>
<dbReference type="InterPro" id="IPR004487">
    <property type="entry name" value="Clp_protease_ATP-bd_su_ClpX"/>
</dbReference>
<reference evidence="10 12" key="2">
    <citation type="submission" date="2015-08" db="EMBL/GenBank/DDBJ databases">
        <title>Enterococcus genome sequence.</title>
        <authorList>
            <person name="Acedo J.Z."/>
            <person name="Vederas J.C."/>
        </authorList>
    </citation>
    <scope>NUCLEOTIDE SEQUENCE [LARGE SCALE GENOMIC DNA]</scope>
    <source>
        <strain evidence="10 12">49</strain>
    </source>
</reference>
<dbReference type="SUPFAM" id="SSF52540">
    <property type="entry name" value="P-loop containing nucleoside triphosphate hydrolases"/>
    <property type="match status" value="1"/>
</dbReference>
<dbReference type="NCBIfam" id="NF003745">
    <property type="entry name" value="PRK05342.1"/>
    <property type="match status" value="1"/>
</dbReference>